<protein>
    <submittedName>
        <fullName evidence="1">Uncharacterized protein</fullName>
    </submittedName>
</protein>
<evidence type="ECO:0000313" key="2">
    <source>
        <dbReference type="Proteomes" id="UP001152523"/>
    </source>
</evidence>
<reference evidence="1" key="1">
    <citation type="submission" date="2022-07" db="EMBL/GenBank/DDBJ databases">
        <authorList>
            <person name="Macas J."/>
            <person name="Novak P."/>
            <person name="Neumann P."/>
        </authorList>
    </citation>
    <scope>NUCLEOTIDE SEQUENCE</scope>
</reference>
<evidence type="ECO:0000313" key="1">
    <source>
        <dbReference type="EMBL" id="CAH9121794.1"/>
    </source>
</evidence>
<sequence length="128" mass="14621">MENNEPLRALENIREFLHRINHHFRLNKILLIGERELGCQRDLGSTIHTTGSANMFYTFGDGALTAVTGIRRRCVARLPESCPTSMTGRWSPGWEVSYLLYRAVSREEDYRVDMPQSQIAFSTTSLAD</sequence>
<dbReference type="AlphaFoldDB" id="A0AAV0EIL9"/>
<gene>
    <name evidence="1" type="ORF">CEPIT_LOCUS23977</name>
</gene>
<dbReference type="Proteomes" id="UP001152523">
    <property type="component" value="Unassembled WGS sequence"/>
</dbReference>
<proteinExistence type="predicted"/>
<organism evidence="1 2">
    <name type="scientific">Cuscuta epithymum</name>
    <dbReference type="NCBI Taxonomy" id="186058"/>
    <lineage>
        <taxon>Eukaryota</taxon>
        <taxon>Viridiplantae</taxon>
        <taxon>Streptophyta</taxon>
        <taxon>Embryophyta</taxon>
        <taxon>Tracheophyta</taxon>
        <taxon>Spermatophyta</taxon>
        <taxon>Magnoliopsida</taxon>
        <taxon>eudicotyledons</taxon>
        <taxon>Gunneridae</taxon>
        <taxon>Pentapetalae</taxon>
        <taxon>asterids</taxon>
        <taxon>lamiids</taxon>
        <taxon>Solanales</taxon>
        <taxon>Convolvulaceae</taxon>
        <taxon>Cuscuteae</taxon>
        <taxon>Cuscuta</taxon>
        <taxon>Cuscuta subgen. Cuscuta</taxon>
    </lineage>
</organism>
<accession>A0AAV0EIL9</accession>
<comment type="caution">
    <text evidence="1">The sequence shown here is derived from an EMBL/GenBank/DDBJ whole genome shotgun (WGS) entry which is preliminary data.</text>
</comment>
<dbReference type="EMBL" id="CAMAPF010000921">
    <property type="protein sequence ID" value="CAH9121794.1"/>
    <property type="molecule type" value="Genomic_DNA"/>
</dbReference>
<name>A0AAV0EIL9_9ASTE</name>
<keyword evidence="2" id="KW-1185">Reference proteome</keyword>